<dbReference type="PANTHER" id="PTHR43280:SF2">
    <property type="entry name" value="HTH-TYPE TRANSCRIPTIONAL REGULATOR EXSA"/>
    <property type="match status" value="1"/>
</dbReference>
<evidence type="ECO:0000259" key="4">
    <source>
        <dbReference type="PROSITE" id="PS01124"/>
    </source>
</evidence>
<dbReference type="InterPro" id="IPR011051">
    <property type="entry name" value="RmlC_Cupin_sf"/>
</dbReference>
<dbReference type="RefSeq" id="WP_262432071.1">
    <property type="nucleotide sequence ID" value="NZ_JACRTE010000006.1"/>
</dbReference>
<keyword evidence="1" id="KW-0805">Transcription regulation</keyword>
<dbReference type="InterPro" id="IPR018060">
    <property type="entry name" value="HTH_AraC"/>
</dbReference>
<evidence type="ECO:0000313" key="5">
    <source>
        <dbReference type="EMBL" id="MBC8596631.1"/>
    </source>
</evidence>
<keyword evidence="2" id="KW-0238">DNA-binding</keyword>
<dbReference type="InterPro" id="IPR013096">
    <property type="entry name" value="Cupin_2"/>
</dbReference>
<keyword evidence="6" id="KW-1185">Reference proteome</keyword>
<protein>
    <submittedName>
        <fullName evidence="5">Helix-turn-helix domain-containing protein</fullName>
    </submittedName>
</protein>
<dbReference type="SUPFAM" id="SSF51182">
    <property type="entry name" value="RmlC-like cupins"/>
    <property type="match status" value="1"/>
</dbReference>
<dbReference type="AlphaFoldDB" id="A0A926FB18"/>
<evidence type="ECO:0000256" key="3">
    <source>
        <dbReference type="ARBA" id="ARBA00023163"/>
    </source>
</evidence>
<dbReference type="GO" id="GO:0003700">
    <property type="term" value="F:DNA-binding transcription factor activity"/>
    <property type="evidence" value="ECO:0007669"/>
    <property type="project" value="InterPro"/>
</dbReference>
<evidence type="ECO:0000313" key="6">
    <source>
        <dbReference type="Proteomes" id="UP000647416"/>
    </source>
</evidence>
<dbReference type="SUPFAM" id="SSF46689">
    <property type="entry name" value="Homeodomain-like"/>
    <property type="match status" value="2"/>
</dbReference>
<evidence type="ECO:0000256" key="1">
    <source>
        <dbReference type="ARBA" id="ARBA00023015"/>
    </source>
</evidence>
<dbReference type="PANTHER" id="PTHR43280">
    <property type="entry name" value="ARAC-FAMILY TRANSCRIPTIONAL REGULATOR"/>
    <property type="match status" value="1"/>
</dbReference>
<dbReference type="Pfam" id="PF07883">
    <property type="entry name" value="Cupin_2"/>
    <property type="match status" value="1"/>
</dbReference>
<dbReference type="InterPro" id="IPR014710">
    <property type="entry name" value="RmlC-like_jellyroll"/>
</dbReference>
<reference evidence="5" key="1">
    <citation type="submission" date="2020-08" db="EMBL/GenBank/DDBJ databases">
        <title>Genome public.</title>
        <authorList>
            <person name="Liu C."/>
            <person name="Sun Q."/>
        </authorList>
    </citation>
    <scope>NUCLEOTIDE SEQUENCE</scope>
    <source>
        <strain evidence="5">NSJ-50</strain>
    </source>
</reference>
<dbReference type="Pfam" id="PF12833">
    <property type="entry name" value="HTH_18"/>
    <property type="match status" value="1"/>
</dbReference>
<keyword evidence="3" id="KW-0804">Transcription</keyword>
<evidence type="ECO:0000256" key="2">
    <source>
        <dbReference type="ARBA" id="ARBA00023125"/>
    </source>
</evidence>
<organism evidence="5 6">
    <name type="scientific">Qingrenia yutianensis</name>
    <dbReference type="NCBI Taxonomy" id="2763676"/>
    <lineage>
        <taxon>Bacteria</taxon>
        <taxon>Bacillati</taxon>
        <taxon>Bacillota</taxon>
        <taxon>Clostridia</taxon>
        <taxon>Eubacteriales</taxon>
        <taxon>Oscillospiraceae</taxon>
        <taxon>Qingrenia</taxon>
    </lineage>
</organism>
<proteinExistence type="predicted"/>
<sequence>MKLSKQKVIKEENISIRFMQQKDISMHSHEFFEFVYVVSGSILHTLNGKTRRIDKGDYFFIDIGDEHCYSTKKYGDANIINCLFMPSFVDGSMLGVTKFPSLMSNYLIKLGNAPLECTPSGVIYRDDDGSVGKIYEKMLPEYNEKKDGYEEILRCYLIEIIILTVRKAIKSNGTAREKSLSDKAFEYIDKHYAEDISLYKLAKMLNYSVPYLSKNIKTETGENFVNHLQKVRLEHSCRLLANTDKSVYEIMCSVGYRDVKFFNLLFKKNFSTTPSEYRKRLKNTL</sequence>
<accession>A0A926FB18</accession>
<dbReference type="EMBL" id="JACRTE010000006">
    <property type="protein sequence ID" value="MBC8596631.1"/>
    <property type="molecule type" value="Genomic_DNA"/>
</dbReference>
<dbReference type="Proteomes" id="UP000647416">
    <property type="component" value="Unassembled WGS sequence"/>
</dbReference>
<dbReference type="GO" id="GO:0043565">
    <property type="term" value="F:sequence-specific DNA binding"/>
    <property type="evidence" value="ECO:0007669"/>
    <property type="project" value="InterPro"/>
</dbReference>
<feature type="domain" description="HTH araC/xylS-type" evidence="4">
    <location>
        <begin position="182"/>
        <end position="280"/>
    </location>
</feature>
<dbReference type="Gene3D" id="2.60.120.10">
    <property type="entry name" value="Jelly Rolls"/>
    <property type="match status" value="1"/>
</dbReference>
<gene>
    <name evidence="5" type="ORF">H8706_07070</name>
</gene>
<comment type="caution">
    <text evidence="5">The sequence shown here is derived from an EMBL/GenBank/DDBJ whole genome shotgun (WGS) entry which is preliminary data.</text>
</comment>
<dbReference type="InterPro" id="IPR009057">
    <property type="entry name" value="Homeodomain-like_sf"/>
</dbReference>
<dbReference type="PROSITE" id="PS01124">
    <property type="entry name" value="HTH_ARAC_FAMILY_2"/>
    <property type="match status" value="1"/>
</dbReference>
<name>A0A926FB18_9FIRM</name>
<dbReference type="SMART" id="SM00342">
    <property type="entry name" value="HTH_ARAC"/>
    <property type="match status" value="1"/>
</dbReference>
<dbReference type="Gene3D" id="1.10.10.60">
    <property type="entry name" value="Homeodomain-like"/>
    <property type="match status" value="2"/>
</dbReference>